<dbReference type="OrthoDB" id="41238at2759"/>
<dbReference type="FunCoup" id="A0A1V8SSK1">
    <property type="interactions" value="1237"/>
</dbReference>
<dbReference type="EMBL" id="NAJO01000029">
    <property type="protein sequence ID" value="OQO02050.1"/>
    <property type="molecule type" value="Genomic_DNA"/>
</dbReference>
<dbReference type="Proteomes" id="UP000192596">
    <property type="component" value="Unassembled WGS sequence"/>
</dbReference>
<dbReference type="InterPro" id="IPR016181">
    <property type="entry name" value="Acyl_CoA_acyltransferase"/>
</dbReference>
<dbReference type="InterPro" id="IPR051908">
    <property type="entry name" value="Ribosomal_N-acetyltransferase"/>
</dbReference>
<dbReference type="GO" id="GO:0008999">
    <property type="term" value="F:protein-N-terminal-alanine acetyltransferase activity"/>
    <property type="evidence" value="ECO:0007669"/>
    <property type="project" value="TreeGrafter"/>
</dbReference>
<dbReference type="Gene3D" id="3.40.630.30">
    <property type="match status" value="1"/>
</dbReference>
<accession>A0A1V8SSK1</accession>
<name>A0A1V8SSK1_9PEZI</name>
<evidence type="ECO:0000313" key="3">
    <source>
        <dbReference type="EMBL" id="OQO02050.1"/>
    </source>
</evidence>
<dbReference type="Pfam" id="PF13302">
    <property type="entry name" value="Acetyltransf_3"/>
    <property type="match status" value="1"/>
</dbReference>
<dbReference type="InterPro" id="IPR000182">
    <property type="entry name" value="GNAT_dom"/>
</dbReference>
<dbReference type="InParanoid" id="A0A1V8SSK1"/>
<evidence type="ECO:0000259" key="2">
    <source>
        <dbReference type="Pfam" id="PF13302"/>
    </source>
</evidence>
<dbReference type="GO" id="GO:1990189">
    <property type="term" value="F:protein N-terminal-serine acetyltransferase activity"/>
    <property type="evidence" value="ECO:0007669"/>
    <property type="project" value="TreeGrafter"/>
</dbReference>
<reference evidence="4" key="1">
    <citation type="submission" date="2017-03" db="EMBL/GenBank/DDBJ databases">
        <title>Genomes of endolithic fungi from Antarctica.</title>
        <authorList>
            <person name="Coleine C."/>
            <person name="Masonjones S."/>
            <person name="Stajich J.E."/>
        </authorList>
    </citation>
    <scope>NUCLEOTIDE SEQUENCE [LARGE SCALE GENOMIC DNA]</scope>
    <source>
        <strain evidence="4">CCFEE 5527</strain>
    </source>
</reference>
<keyword evidence="4" id="KW-1185">Reference proteome</keyword>
<protein>
    <recommendedName>
        <fullName evidence="2">N-acetyltransferase domain-containing protein</fullName>
    </recommendedName>
</protein>
<dbReference type="PANTHER" id="PTHR43441">
    <property type="entry name" value="RIBOSOMAL-PROTEIN-SERINE ACETYLTRANSFERASE"/>
    <property type="match status" value="1"/>
</dbReference>
<dbReference type="AlphaFoldDB" id="A0A1V8SSK1"/>
<comment type="caution">
    <text evidence="3">The sequence shown here is derived from an EMBL/GenBank/DDBJ whole genome shotgun (WGS) entry which is preliminary data.</text>
</comment>
<feature type="compositionally biased region" description="Low complexity" evidence="1">
    <location>
        <begin position="8"/>
        <end position="19"/>
    </location>
</feature>
<sequence>MLGERVSTESSPTPTTTHSLRGRYVTLTGLKPEDTPALWSGLGMPNEALFDYLPMEAPKDLEEMTRFFDGLSKERGLMMYAIRADPARLVPRASEQRRDSEHTDILGIIGYLNIEPANRAIEIGAVIFGPSLARTAAATEASYLLMRYAFGGDEHAVFPPYRRVVWKCNSLNVASGRAAERLGFVYEGCFRKHAIVKGCNRDSNWYSVVDDEWPVVKAALEAWLAEGNFNGDGKQMETLEVLREKAKMSSQ</sequence>
<feature type="domain" description="N-acetyltransferase" evidence="2">
    <location>
        <begin position="26"/>
        <end position="185"/>
    </location>
</feature>
<gene>
    <name evidence="3" type="ORF">B0A48_12523</name>
</gene>
<feature type="region of interest" description="Disordered" evidence="1">
    <location>
        <begin position="1"/>
        <end position="21"/>
    </location>
</feature>
<dbReference type="PANTHER" id="PTHR43441:SF2">
    <property type="entry name" value="FAMILY ACETYLTRANSFERASE, PUTATIVE (AFU_ORTHOLOGUE AFUA_7G00850)-RELATED"/>
    <property type="match status" value="1"/>
</dbReference>
<evidence type="ECO:0000313" key="4">
    <source>
        <dbReference type="Proteomes" id="UP000192596"/>
    </source>
</evidence>
<organism evidence="3 4">
    <name type="scientific">Cryoendolithus antarcticus</name>
    <dbReference type="NCBI Taxonomy" id="1507870"/>
    <lineage>
        <taxon>Eukaryota</taxon>
        <taxon>Fungi</taxon>
        <taxon>Dikarya</taxon>
        <taxon>Ascomycota</taxon>
        <taxon>Pezizomycotina</taxon>
        <taxon>Dothideomycetes</taxon>
        <taxon>Dothideomycetidae</taxon>
        <taxon>Cladosporiales</taxon>
        <taxon>Cladosporiaceae</taxon>
        <taxon>Cryoendolithus</taxon>
    </lineage>
</organism>
<proteinExistence type="predicted"/>
<evidence type="ECO:0000256" key="1">
    <source>
        <dbReference type="SAM" id="MobiDB-lite"/>
    </source>
</evidence>
<dbReference type="SUPFAM" id="SSF55729">
    <property type="entry name" value="Acyl-CoA N-acyltransferases (Nat)"/>
    <property type="match status" value="1"/>
</dbReference>